<dbReference type="HOGENOM" id="CLU_2997338_0_0_1"/>
<evidence type="ECO:0000313" key="1">
    <source>
        <dbReference type="EMBL" id="KIK12527.1"/>
    </source>
</evidence>
<sequence length="57" mass="6462">MGGPIFVGETLWVHEISGCGYLVCTARRLLRCELFISCYCTLRDKFNTFSKSGHRTS</sequence>
<organism evidence="1 2">
    <name type="scientific">Pisolithus microcarpus 441</name>
    <dbReference type="NCBI Taxonomy" id="765257"/>
    <lineage>
        <taxon>Eukaryota</taxon>
        <taxon>Fungi</taxon>
        <taxon>Dikarya</taxon>
        <taxon>Basidiomycota</taxon>
        <taxon>Agaricomycotina</taxon>
        <taxon>Agaricomycetes</taxon>
        <taxon>Agaricomycetidae</taxon>
        <taxon>Boletales</taxon>
        <taxon>Sclerodermatineae</taxon>
        <taxon>Pisolithaceae</taxon>
        <taxon>Pisolithus</taxon>
    </lineage>
</organism>
<reference evidence="1 2" key="1">
    <citation type="submission" date="2014-04" db="EMBL/GenBank/DDBJ databases">
        <authorList>
            <consortium name="DOE Joint Genome Institute"/>
            <person name="Kuo A."/>
            <person name="Kohler A."/>
            <person name="Costa M.D."/>
            <person name="Nagy L.G."/>
            <person name="Floudas D."/>
            <person name="Copeland A."/>
            <person name="Barry K.W."/>
            <person name="Cichocki N."/>
            <person name="Veneault-Fourrey C."/>
            <person name="LaButti K."/>
            <person name="Lindquist E.A."/>
            <person name="Lipzen A."/>
            <person name="Lundell T."/>
            <person name="Morin E."/>
            <person name="Murat C."/>
            <person name="Sun H."/>
            <person name="Tunlid A."/>
            <person name="Henrissat B."/>
            <person name="Grigoriev I.V."/>
            <person name="Hibbett D.S."/>
            <person name="Martin F."/>
            <person name="Nordberg H.P."/>
            <person name="Cantor M.N."/>
            <person name="Hua S.X."/>
        </authorList>
    </citation>
    <scope>NUCLEOTIDE SEQUENCE [LARGE SCALE GENOMIC DNA]</scope>
    <source>
        <strain evidence="1 2">441</strain>
    </source>
</reference>
<protein>
    <submittedName>
        <fullName evidence="1">Uncharacterized protein</fullName>
    </submittedName>
</protein>
<gene>
    <name evidence="1" type="ORF">PISMIDRAFT_689386</name>
</gene>
<proteinExistence type="predicted"/>
<dbReference type="AlphaFoldDB" id="A0A0C9YQC3"/>
<evidence type="ECO:0000313" key="2">
    <source>
        <dbReference type="Proteomes" id="UP000054018"/>
    </source>
</evidence>
<name>A0A0C9YQC3_9AGAM</name>
<dbReference type="Proteomes" id="UP000054018">
    <property type="component" value="Unassembled WGS sequence"/>
</dbReference>
<accession>A0A0C9YQC3</accession>
<reference evidence="2" key="2">
    <citation type="submission" date="2015-01" db="EMBL/GenBank/DDBJ databases">
        <title>Evolutionary Origins and Diversification of the Mycorrhizal Mutualists.</title>
        <authorList>
            <consortium name="DOE Joint Genome Institute"/>
            <consortium name="Mycorrhizal Genomics Consortium"/>
            <person name="Kohler A."/>
            <person name="Kuo A."/>
            <person name="Nagy L.G."/>
            <person name="Floudas D."/>
            <person name="Copeland A."/>
            <person name="Barry K.W."/>
            <person name="Cichocki N."/>
            <person name="Veneault-Fourrey C."/>
            <person name="LaButti K."/>
            <person name="Lindquist E.A."/>
            <person name="Lipzen A."/>
            <person name="Lundell T."/>
            <person name="Morin E."/>
            <person name="Murat C."/>
            <person name="Riley R."/>
            <person name="Ohm R."/>
            <person name="Sun H."/>
            <person name="Tunlid A."/>
            <person name="Henrissat B."/>
            <person name="Grigoriev I.V."/>
            <person name="Hibbett D.S."/>
            <person name="Martin F."/>
        </authorList>
    </citation>
    <scope>NUCLEOTIDE SEQUENCE [LARGE SCALE GENOMIC DNA]</scope>
    <source>
        <strain evidence="2">441</strain>
    </source>
</reference>
<dbReference type="EMBL" id="KN834073">
    <property type="protein sequence ID" value="KIK12527.1"/>
    <property type="molecule type" value="Genomic_DNA"/>
</dbReference>
<keyword evidence="2" id="KW-1185">Reference proteome</keyword>